<dbReference type="EMBL" id="CAFBOS010000265">
    <property type="protein sequence ID" value="CAB5023519.1"/>
    <property type="molecule type" value="Genomic_DNA"/>
</dbReference>
<dbReference type="EMBL" id="CAFABA010000012">
    <property type="protein sequence ID" value="CAB4817318.1"/>
    <property type="molecule type" value="Genomic_DNA"/>
</dbReference>
<protein>
    <submittedName>
        <fullName evidence="5">Unannotated protein</fullName>
    </submittedName>
</protein>
<organism evidence="5">
    <name type="scientific">freshwater metagenome</name>
    <dbReference type="NCBI Taxonomy" id="449393"/>
    <lineage>
        <taxon>unclassified sequences</taxon>
        <taxon>metagenomes</taxon>
        <taxon>ecological metagenomes</taxon>
    </lineage>
</organism>
<keyword evidence="1" id="KW-0472">Membrane</keyword>
<evidence type="ECO:0000313" key="3">
    <source>
        <dbReference type="EMBL" id="CAB4817318.1"/>
    </source>
</evidence>
<keyword evidence="1" id="KW-1133">Transmembrane helix</keyword>
<dbReference type="EMBL" id="CAFBMH010000010">
    <property type="protein sequence ID" value="CAB4894325.1"/>
    <property type="molecule type" value="Genomic_DNA"/>
</dbReference>
<gene>
    <name evidence="2" type="ORF">UFOPK2754_00140</name>
    <name evidence="3" type="ORF">UFOPK3139_00454</name>
    <name evidence="4" type="ORF">UFOPK3543_00484</name>
    <name evidence="5" type="ORF">UFOPK3967_02907</name>
</gene>
<proteinExistence type="predicted"/>
<keyword evidence="1" id="KW-0812">Transmembrane</keyword>
<evidence type="ECO:0000313" key="4">
    <source>
        <dbReference type="EMBL" id="CAB4894325.1"/>
    </source>
</evidence>
<dbReference type="AlphaFoldDB" id="A0A6J7R2U5"/>
<reference evidence="5" key="1">
    <citation type="submission" date="2020-05" db="EMBL/GenBank/DDBJ databases">
        <authorList>
            <person name="Chiriac C."/>
            <person name="Salcher M."/>
            <person name="Ghai R."/>
            <person name="Kavagutti S V."/>
        </authorList>
    </citation>
    <scope>NUCLEOTIDE SEQUENCE</scope>
</reference>
<evidence type="ECO:0000256" key="1">
    <source>
        <dbReference type="SAM" id="Phobius"/>
    </source>
</evidence>
<evidence type="ECO:0000313" key="5">
    <source>
        <dbReference type="EMBL" id="CAB5023519.1"/>
    </source>
</evidence>
<accession>A0A6J7R2U5</accession>
<feature type="transmembrane region" description="Helical" evidence="1">
    <location>
        <begin position="6"/>
        <end position="27"/>
    </location>
</feature>
<dbReference type="EMBL" id="CAEZYR010000003">
    <property type="protein sequence ID" value="CAB4725901.1"/>
    <property type="molecule type" value="Genomic_DNA"/>
</dbReference>
<sequence length="61" mass="6791">MTHSGFIFAAWGIVLAVLVLYSVHLVLRGRSLTNAVEPEHRRWLDSGAETKGVSHPPREQP</sequence>
<name>A0A6J7R2U5_9ZZZZ</name>
<evidence type="ECO:0000313" key="2">
    <source>
        <dbReference type="EMBL" id="CAB4725901.1"/>
    </source>
</evidence>